<dbReference type="Gene3D" id="3.40.50.300">
    <property type="entry name" value="P-loop containing nucleotide triphosphate hydrolases"/>
    <property type="match status" value="1"/>
</dbReference>
<dbReference type="GO" id="GO:0005524">
    <property type="term" value="F:ATP binding"/>
    <property type="evidence" value="ECO:0007669"/>
    <property type="project" value="UniProtKB-KW"/>
</dbReference>
<keyword evidence="4" id="KW-0067">ATP-binding</keyword>
<dbReference type="GO" id="GO:0016887">
    <property type="term" value="F:ATP hydrolysis activity"/>
    <property type="evidence" value="ECO:0007669"/>
    <property type="project" value="InterPro"/>
</dbReference>
<dbReference type="AlphaFoldDB" id="A0A6J6NA89"/>
<dbReference type="InterPro" id="IPR017871">
    <property type="entry name" value="ABC_transporter-like_CS"/>
</dbReference>
<dbReference type="GO" id="GO:0015658">
    <property type="term" value="F:branched-chain amino acid transmembrane transporter activity"/>
    <property type="evidence" value="ECO:0007669"/>
    <property type="project" value="TreeGrafter"/>
</dbReference>
<keyword evidence="5" id="KW-0029">Amino-acid transport</keyword>
<dbReference type="EMBL" id="CAEZXB010000031">
    <property type="protein sequence ID" value="CAB4683480.1"/>
    <property type="molecule type" value="Genomic_DNA"/>
</dbReference>
<dbReference type="Pfam" id="PF00005">
    <property type="entry name" value="ABC_tran"/>
    <property type="match status" value="1"/>
</dbReference>
<keyword evidence="2" id="KW-0813">Transport</keyword>
<evidence type="ECO:0000256" key="3">
    <source>
        <dbReference type="ARBA" id="ARBA00022741"/>
    </source>
</evidence>
<evidence type="ECO:0000256" key="1">
    <source>
        <dbReference type="ARBA" id="ARBA00005417"/>
    </source>
</evidence>
<dbReference type="InterPro" id="IPR003593">
    <property type="entry name" value="AAA+_ATPase"/>
</dbReference>
<name>A0A6J6NA89_9ZZZZ</name>
<evidence type="ECO:0000313" key="7">
    <source>
        <dbReference type="EMBL" id="CAB4683480.1"/>
    </source>
</evidence>
<keyword evidence="3" id="KW-0547">Nucleotide-binding</keyword>
<dbReference type="PANTHER" id="PTHR43820:SF4">
    <property type="entry name" value="HIGH-AFFINITY BRANCHED-CHAIN AMINO ACID TRANSPORT ATP-BINDING PROTEIN LIVF"/>
    <property type="match status" value="1"/>
</dbReference>
<sequence length="235" mass="24825">MLRIDSLTTDHGQVRAVDHVSFDVEVGSCTAVIGANGAGKSSLLRTLSGLVKSTSGSAHWGDIDLLKLPTSEIVRHGVAHVPEGRSVIAELSVEENLTLGALWRGKDPDVAVTKSEVLDLFPRLGERLKQGADSLSGGERQMLAIGRALMARPKLLLLDEPSLGLAPIVIEQIFHTIDTMRKATGLTVVLVEQNAVSALGIANHAIVLSLGKIVVSGSASDIASDESLRHAYLGY</sequence>
<evidence type="ECO:0000256" key="5">
    <source>
        <dbReference type="ARBA" id="ARBA00022970"/>
    </source>
</evidence>
<organism evidence="7">
    <name type="scientific">freshwater metagenome</name>
    <dbReference type="NCBI Taxonomy" id="449393"/>
    <lineage>
        <taxon>unclassified sequences</taxon>
        <taxon>metagenomes</taxon>
        <taxon>ecological metagenomes</taxon>
    </lineage>
</organism>
<protein>
    <submittedName>
        <fullName evidence="7">Unannotated protein</fullName>
    </submittedName>
</protein>
<dbReference type="InterPro" id="IPR052156">
    <property type="entry name" value="BCAA_Transport_ATP-bd_LivF"/>
</dbReference>
<dbReference type="GO" id="GO:0015807">
    <property type="term" value="P:L-amino acid transport"/>
    <property type="evidence" value="ECO:0007669"/>
    <property type="project" value="TreeGrafter"/>
</dbReference>
<proteinExistence type="inferred from homology"/>
<reference evidence="7" key="1">
    <citation type="submission" date="2020-05" db="EMBL/GenBank/DDBJ databases">
        <authorList>
            <person name="Chiriac C."/>
            <person name="Salcher M."/>
            <person name="Ghai R."/>
            <person name="Kavagutti S V."/>
        </authorList>
    </citation>
    <scope>NUCLEOTIDE SEQUENCE</scope>
</reference>
<evidence type="ECO:0000256" key="2">
    <source>
        <dbReference type="ARBA" id="ARBA00022448"/>
    </source>
</evidence>
<dbReference type="PROSITE" id="PS00211">
    <property type="entry name" value="ABC_TRANSPORTER_1"/>
    <property type="match status" value="1"/>
</dbReference>
<evidence type="ECO:0000313" key="8">
    <source>
        <dbReference type="EMBL" id="CAB4844954.1"/>
    </source>
</evidence>
<comment type="similarity">
    <text evidence="1">Belongs to the ABC transporter superfamily.</text>
</comment>
<dbReference type="InterPro" id="IPR003439">
    <property type="entry name" value="ABC_transporter-like_ATP-bd"/>
</dbReference>
<dbReference type="SMART" id="SM00382">
    <property type="entry name" value="AAA"/>
    <property type="match status" value="1"/>
</dbReference>
<dbReference type="InterPro" id="IPR027417">
    <property type="entry name" value="P-loop_NTPase"/>
</dbReference>
<feature type="domain" description="ABC transporter" evidence="6">
    <location>
        <begin position="2"/>
        <end position="235"/>
    </location>
</feature>
<gene>
    <name evidence="7" type="ORF">UFOPK2342_01330</name>
    <name evidence="8" type="ORF">UFOPK3266_01306</name>
</gene>
<dbReference type="SUPFAM" id="SSF52540">
    <property type="entry name" value="P-loop containing nucleoside triphosphate hydrolases"/>
    <property type="match status" value="1"/>
</dbReference>
<dbReference type="CDD" id="cd03224">
    <property type="entry name" value="ABC_TM1139_LivF_branched"/>
    <property type="match status" value="1"/>
</dbReference>
<dbReference type="PROSITE" id="PS50893">
    <property type="entry name" value="ABC_TRANSPORTER_2"/>
    <property type="match status" value="1"/>
</dbReference>
<dbReference type="EMBL" id="CAFBAA010000040">
    <property type="protein sequence ID" value="CAB4844954.1"/>
    <property type="molecule type" value="Genomic_DNA"/>
</dbReference>
<accession>A0A6J6NA89</accession>
<evidence type="ECO:0000256" key="4">
    <source>
        <dbReference type="ARBA" id="ARBA00022840"/>
    </source>
</evidence>
<evidence type="ECO:0000259" key="6">
    <source>
        <dbReference type="PROSITE" id="PS50893"/>
    </source>
</evidence>
<dbReference type="PANTHER" id="PTHR43820">
    <property type="entry name" value="HIGH-AFFINITY BRANCHED-CHAIN AMINO ACID TRANSPORT ATP-BINDING PROTEIN LIVF"/>
    <property type="match status" value="1"/>
</dbReference>